<sequence length="183" mass="20176">MKVPMHIYFSSVYGSTRQYAEELARRLGTTAQEIPDPAEVSTAAEEGPIVVLAPAHGPMNVAAKFVKALPEEIIQARLTCVVTVGMTLDHVVREADPTAELLGDLASKIQRFYLPGRLNYSELTTAHLGVMRGIIGALKLKPRKSENERSMIEMYKKDTDRVDLSRLDEIVAWVEAAKGAQNI</sequence>
<evidence type="ECO:0000313" key="3">
    <source>
        <dbReference type="Proteomes" id="UP000215771"/>
    </source>
</evidence>
<accession>A0A269PBH0</accession>
<proteinExistence type="predicted"/>
<evidence type="ECO:0000313" key="2">
    <source>
        <dbReference type="EMBL" id="PAJ69033.1"/>
    </source>
</evidence>
<dbReference type="Proteomes" id="UP000215771">
    <property type="component" value="Unassembled WGS sequence"/>
</dbReference>
<gene>
    <name evidence="2" type="ORF">CIG21_09250</name>
</gene>
<dbReference type="EMBL" id="NQMQ01000019">
    <property type="protein sequence ID" value="PAJ69033.1"/>
    <property type="molecule type" value="Genomic_DNA"/>
</dbReference>
<protein>
    <recommendedName>
        <fullName evidence="1">Flavodoxin domain-containing protein</fullName>
    </recommendedName>
</protein>
<dbReference type="Pfam" id="PF12724">
    <property type="entry name" value="Flavodoxin_5"/>
    <property type="match status" value="1"/>
</dbReference>
<dbReference type="InterPro" id="IPR029039">
    <property type="entry name" value="Flavoprotein-like_sf"/>
</dbReference>
<evidence type="ECO:0000259" key="1">
    <source>
        <dbReference type="Pfam" id="PF12724"/>
    </source>
</evidence>
<dbReference type="InterPro" id="IPR026816">
    <property type="entry name" value="Flavodoxin_dom"/>
</dbReference>
<feature type="domain" description="Flavodoxin" evidence="1">
    <location>
        <begin position="7"/>
        <end position="134"/>
    </location>
</feature>
<reference evidence="2 3" key="1">
    <citation type="submission" date="2017-08" db="EMBL/GenBank/DDBJ databases">
        <authorList>
            <person name="de Groot N.N."/>
        </authorList>
    </citation>
    <scope>NUCLEOTIDE SEQUENCE [LARGE SCALE GENOMIC DNA]</scope>
    <source>
        <strain evidence="2 3">NBT06-6</strain>
    </source>
</reference>
<comment type="caution">
    <text evidence="2">The sequence shown here is derived from an EMBL/GenBank/DDBJ whole genome shotgun (WGS) entry which is preliminary data.</text>
</comment>
<name>A0A269PBH0_9CORY</name>
<dbReference type="AlphaFoldDB" id="A0A269PBH0"/>
<dbReference type="SUPFAM" id="SSF52218">
    <property type="entry name" value="Flavoproteins"/>
    <property type="match status" value="1"/>
</dbReference>
<organism evidence="2 3">
    <name type="scientific">Corynebacterium hadale</name>
    <dbReference type="NCBI Taxonomy" id="2026255"/>
    <lineage>
        <taxon>Bacteria</taxon>
        <taxon>Bacillati</taxon>
        <taxon>Actinomycetota</taxon>
        <taxon>Actinomycetes</taxon>
        <taxon>Mycobacteriales</taxon>
        <taxon>Corynebacteriaceae</taxon>
        <taxon>Corynebacterium</taxon>
    </lineage>
</organism>